<evidence type="ECO:0000313" key="2">
    <source>
        <dbReference type="EMBL" id="GAA5104426.1"/>
    </source>
</evidence>
<proteinExistence type="predicted"/>
<feature type="transmembrane region" description="Helical" evidence="1">
    <location>
        <begin position="44"/>
        <end position="65"/>
    </location>
</feature>
<feature type="transmembrane region" description="Helical" evidence="1">
    <location>
        <begin position="110"/>
        <end position="130"/>
    </location>
</feature>
<keyword evidence="1" id="KW-0812">Transmembrane</keyword>
<gene>
    <name evidence="2" type="ORF">GCM10023211_02050</name>
</gene>
<keyword evidence="1" id="KW-1133">Transmembrane helix</keyword>
<dbReference type="Proteomes" id="UP001500171">
    <property type="component" value="Unassembled WGS sequence"/>
</dbReference>
<feature type="transmembrane region" description="Helical" evidence="1">
    <location>
        <begin position="77"/>
        <end position="98"/>
    </location>
</feature>
<dbReference type="RefSeq" id="WP_345487817.1">
    <property type="nucleotide sequence ID" value="NZ_BAABHY010000001.1"/>
</dbReference>
<comment type="caution">
    <text evidence="2">The sequence shown here is derived from an EMBL/GenBank/DDBJ whole genome shotgun (WGS) entry which is preliminary data.</text>
</comment>
<sequence length="155" mass="18405">MHKKMGLTHLYFNRFLAVRYSTAFFLFLNLYWAVFLLGSRSMVVILPLFLFVLSIFTALEQIKLYRNHSNKLPYAHFFYKVILLTSIILLITLYSPFYNVFYPFLKNTQHVLNILTVLLVVSLSISFLMLKKLNKIKLNQDKHFARVEAYKKIIN</sequence>
<keyword evidence="3" id="KW-1185">Reference proteome</keyword>
<protein>
    <recommendedName>
        <fullName evidence="4">PTS cellobiose transporter subunit IIA</fullName>
    </recommendedName>
</protein>
<reference evidence="3" key="1">
    <citation type="journal article" date="2019" name="Int. J. Syst. Evol. Microbiol.">
        <title>The Global Catalogue of Microorganisms (GCM) 10K type strain sequencing project: providing services to taxonomists for standard genome sequencing and annotation.</title>
        <authorList>
            <consortium name="The Broad Institute Genomics Platform"/>
            <consortium name="The Broad Institute Genome Sequencing Center for Infectious Disease"/>
            <person name="Wu L."/>
            <person name="Ma J."/>
        </authorList>
    </citation>
    <scope>NUCLEOTIDE SEQUENCE [LARGE SCALE GENOMIC DNA]</scope>
    <source>
        <strain evidence="3">JCM 18050</strain>
    </source>
</reference>
<organism evidence="2 3">
    <name type="scientific">Orbus sasakiae</name>
    <dbReference type="NCBI Taxonomy" id="1078475"/>
    <lineage>
        <taxon>Bacteria</taxon>
        <taxon>Pseudomonadati</taxon>
        <taxon>Pseudomonadota</taxon>
        <taxon>Gammaproteobacteria</taxon>
        <taxon>Orbales</taxon>
        <taxon>Orbaceae</taxon>
        <taxon>Orbus</taxon>
    </lineage>
</organism>
<name>A0ABP9MYA7_9GAMM</name>
<evidence type="ECO:0000313" key="3">
    <source>
        <dbReference type="Proteomes" id="UP001500171"/>
    </source>
</evidence>
<dbReference type="EMBL" id="BAABHY010000001">
    <property type="protein sequence ID" value="GAA5104426.1"/>
    <property type="molecule type" value="Genomic_DNA"/>
</dbReference>
<accession>A0ABP9MYA7</accession>
<evidence type="ECO:0000256" key="1">
    <source>
        <dbReference type="SAM" id="Phobius"/>
    </source>
</evidence>
<evidence type="ECO:0008006" key="4">
    <source>
        <dbReference type="Google" id="ProtNLM"/>
    </source>
</evidence>
<feature type="transmembrane region" description="Helical" evidence="1">
    <location>
        <begin position="20"/>
        <end position="38"/>
    </location>
</feature>
<keyword evidence="1" id="KW-0472">Membrane</keyword>